<accession>A0A1H4PJI6</accession>
<proteinExistence type="predicted"/>
<gene>
    <name evidence="1" type="ORF">SAMN05444171_0600</name>
</gene>
<protein>
    <submittedName>
        <fullName evidence="1">Uncharacterized protein</fullName>
    </submittedName>
</protein>
<reference evidence="1 2" key="1">
    <citation type="submission" date="2016-10" db="EMBL/GenBank/DDBJ databases">
        <authorList>
            <person name="de Groot N.N."/>
        </authorList>
    </citation>
    <scope>NUCLEOTIDE SEQUENCE [LARGE SCALE GENOMIC DNA]</scope>
    <source>
        <strain evidence="1 2">GAS522</strain>
    </source>
</reference>
<name>A0A1H4PJI6_9BRAD</name>
<dbReference type="EMBL" id="FNTI01000001">
    <property type="protein sequence ID" value="SEC07559.1"/>
    <property type="molecule type" value="Genomic_DNA"/>
</dbReference>
<evidence type="ECO:0000313" key="2">
    <source>
        <dbReference type="Proteomes" id="UP000183208"/>
    </source>
</evidence>
<dbReference type="Proteomes" id="UP000183208">
    <property type="component" value="Unassembled WGS sequence"/>
</dbReference>
<organism evidence="1 2">
    <name type="scientific">Bradyrhizobium lablabi</name>
    <dbReference type="NCBI Taxonomy" id="722472"/>
    <lineage>
        <taxon>Bacteria</taxon>
        <taxon>Pseudomonadati</taxon>
        <taxon>Pseudomonadota</taxon>
        <taxon>Alphaproteobacteria</taxon>
        <taxon>Hyphomicrobiales</taxon>
        <taxon>Nitrobacteraceae</taxon>
        <taxon>Bradyrhizobium</taxon>
    </lineage>
</organism>
<evidence type="ECO:0000313" key="1">
    <source>
        <dbReference type="EMBL" id="SEC07559.1"/>
    </source>
</evidence>
<sequence>MGHHFSRDISTGKIASRICPMCAAEMVAARITPARLGINARTFECRQCNHVERILEAADPIQSDVLGWLSGELRPPT</sequence>
<dbReference type="AlphaFoldDB" id="A0A1H4PJI6"/>